<dbReference type="Pfam" id="PF14501">
    <property type="entry name" value="HATPase_c_5"/>
    <property type="match status" value="1"/>
</dbReference>
<dbReference type="CDD" id="cd16935">
    <property type="entry name" value="HATPase_AgrC-ComD-like"/>
    <property type="match status" value="1"/>
</dbReference>
<dbReference type="PANTHER" id="PTHR40448">
    <property type="entry name" value="TWO-COMPONENT SENSOR HISTIDINE KINASE"/>
    <property type="match status" value="1"/>
</dbReference>
<dbReference type="EMBL" id="ACIO01000289">
    <property type="protein sequence ID" value="EFC98288.1"/>
    <property type="molecule type" value="Genomic_DNA"/>
</dbReference>
<dbReference type="Proteomes" id="UP000004968">
    <property type="component" value="Unassembled WGS sequence"/>
</dbReference>
<gene>
    <name evidence="2" type="ORF">CLOSTHATH_03509</name>
</gene>
<dbReference type="GO" id="GO:0016301">
    <property type="term" value="F:kinase activity"/>
    <property type="evidence" value="ECO:0007669"/>
    <property type="project" value="UniProtKB-KW"/>
</dbReference>
<name>D3AIR9_9FIRM</name>
<evidence type="ECO:0000313" key="2">
    <source>
        <dbReference type="EMBL" id="EFC98288.1"/>
    </source>
</evidence>
<keyword evidence="2" id="KW-0418">Kinase</keyword>
<dbReference type="GO" id="GO:0042802">
    <property type="term" value="F:identical protein binding"/>
    <property type="evidence" value="ECO:0007669"/>
    <property type="project" value="TreeGrafter"/>
</dbReference>
<sequence length="168" mass="18559">EAEMYLEQMGEPLRQLEMMVWTGDPVLDVLLNNARSSAIKKKIRFTIQADALTLGDMEDREKCSLFSNLLDNAVEAADQVEAGERWIAVKIRRTGEMVFIELSNSMAGSPSVKDNRLVTTKRQGTGHGLGLKSAERVVEKYGGSLVCEYGDDVFTVLVSFLGGFPELP</sequence>
<comment type="caution">
    <text evidence="2">The sequence shown here is derived from an EMBL/GenBank/DDBJ whole genome shotgun (WGS) entry which is preliminary data.</text>
</comment>
<dbReference type="HOGENOM" id="CLU_1581875_0_0_9"/>
<reference evidence="2 3" key="1">
    <citation type="submission" date="2010-01" db="EMBL/GenBank/DDBJ databases">
        <authorList>
            <person name="Weinstock G."/>
            <person name="Sodergren E."/>
            <person name="Clifton S."/>
            <person name="Fulton L."/>
            <person name="Fulton B."/>
            <person name="Courtney L."/>
            <person name="Fronick C."/>
            <person name="Harrison M."/>
            <person name="Strong C."/>
            <person name="Farmer C."/>
            <person name="Delahaunty K."/>
            <person name="Markovic C."/>
            <person name="Hall O."/>
            <person name="Minx P."/>
            <person name="Tomlinson C."/>
            <person name="Mitreva M."/>
            <person name="Nelson J."/>
            <person name="Hou S."/>
            <person name="Wollam A."/>
            <person name="Pepin K.H."/>
            <person name="Johnson M."/>
            <person name="Bhonagiri V."/>
            <person name="Nash W.E."/>
            <person name="Warren W."/>
            <person name="Chinwalla A."/>
            <person name="Mardis E.R."/>
            <person name="Wilson R.K."/>
        </authorList>
    </citation>
    <scope>NUCLEOTIDE SEQUENCE [LARGE SCALE GENOMIC DNA]</scope>
    <source>
        <strain evidence="2 3">DSM 13479</strain>
    </source>
</reference>
<dbReference type="RefSeq" id="WP_006773979.1">
    <property type="nucleotide sequence ID" value="NZ_GG667669.1"/>
</dbReference>
<accession>D3AIR9</accession>
<dbReference type="SMART" id="SM00387">
    <property type="entry name" value="HATPase_c"/>
    <property type="match status" value="1"/>
</dbReference>
<dbReference type="Gene3D" id="3.30.565.10">
    <property type="entry name" value="Histidine kinase-like ATPase, C-terminal domain"/>
    <property type="match status" value="1"/>
</dbReference>
<proteinExistence type="predicted"/>
<keyword evidence="2" id="KW-0808">Transferase</keyword>
<dbReference type="InterPro" id="IPR036890">
    <property type="entry name" value="HATPase_C_sf"/>
</dbReference>
<dbReference type="InterPro" id="IPR032834">
    <property type="entry name" value="NatK-like_C"/>
</dbReference>
<dbReference type="PANTHER" id="PTHR40448:SF1">
    <property type="entry name" value="TWO-COMPONENT SENSOR HISTIDINE KINASE"/>
    <property type="match status" value="1"/>
</dbReference>
<feature type="non-terminal residue" evidence="2">
    <location>
        <position position="1"/>
    </location>
</feature>
<evidence type="ECO:0000259" key="1">
    <source>
        <dbReference type="SMART" id="SM00387"/>
    </source>
</evidence>
<dbReference type="InterPro" id="IPR003594">
    <property type="entry name" value="HATPase_dom"/>
</dbReference>
<organism evidence="2 3">
    <name type="scientific">Hungatella hathewayi DSM 13479</name>
    <dbReference type="NCBI Taxonomy" id="566550"/>
    <lineage>
        <taxon>Bacteria</taxon>
        <taxon>Bacillati</taxon>
        <taxon>Bacillota</taxon>
        <taxon>Clostridia</taxon>
        <taxon>Lachnospirales</taxon>
        <taxon>Lachnospiraceae</taxon>
        <taxon>Hungatella</taxon>
    </lineage>
</organism>
<evidence type="ECO:0000313" key="3">
    <source>
        <dbReference type="Proteomes" id="UP000004968"/>
    </source>
</evidence>
<feature type="domain" description="Histidine kinase/HSP90-like ATPase" evidence="1">
    <location>
        <begin position="58"/>
        <end position="162"/>
    </location>
</feature>
<dbReference type="SUPFAM" id="SSF55874">
    <property type="entry name" value="ATPase domain of HSP90 chaperone/DNA topoisomerase II/histidine kinase"/>
    <property type="match status" value="1"/>
</dbReference>
<protein>
    <submittedName>
        <fullName evidence="2">ATPase/histidine kinase/DNA gyrase B/HSP90 domain protein</fullName>
    </submittedName>
</protein>
<dbReference type="AlphaFoldDB" id="D3AIR9"/>